<name>A0A7H9AKV5_9FLAO</name>
<feature type="transmembrane region" description="Helical" evidence="2">
    <location>
        <begin position="12"/>
        <end position="32"/>
    </location>
</feature>
<evidence type="ECO:0000256" key="2">
    <source>
        <dbReference type="SAM" id="Phobius"/>
    </source>
</evidence>
<dbReference type="EMBL" id="CP058595">
    <property type="protein sequence ID" value="QLG44078.1"/>
    <property type="molecule type" value="Genomic_DNA"/>
</dbReference>
<dbReference type="KEGG" id="cagg:HYG79_01515"/>
<dbReference type="Pfam" id="PF04977">
    <property type="entry name" value="DivIC"/>
    <property type="match status" value="1"/>
</dbReference>
<accession>A0A7H9AKV5</accession>
<feature type="coiled-coil region" evidence="1">
    <location>
        <begin position="41"/>
        <end position="68"/>
    </location>
</feature>
<sequence length="112" mass="13678">MGIKNLKKNKWFRLLTNAYILVLTAFVVWMVFFDTNSLLIHMELRKEIKKLEKTQKFLKEEISKDKKIIKKLSDPKELEKFAREQYYLKKKNEEIYLIEYADSIKKQDEEEQ</sequence>
<proteinExistence type="predicted"/>
<evidence type="ECO:0000313" key="3">
    <source>
        <dbReference type="EMBL" id="QLG44078.1"/>
    </source>
</evidence>
<dbReference type="InterPro" id="IPR007060">
    <property type="entry name" value="FtsL/DivIC"/>
</dbReference>
<dbReference type="AlphaFoldDB" id="A0A7H9AKV5"/>
<evidence type="ECO:0000313" key="4">
    <source>
        <dbReference type="Proteomes" id="UP000509302"/>
    </source>
</evidence>
<dbReference type="Proteomes" id="UP000509302">
    <property type="component" value="Chromosome"/>
</dbReference>
<evidence type="ECO:0000256" key="1">
    <source>
        <dbReference type="SAM" id="Coils"/>
    </source>
</evidence>
<keyword evidence="2" id="KW-0472">Membrane</keyword>
<organism evidence="3 4">
    <name type="scientific">Costertonia aggregata</name>
    <dbReference type="NCBI Taxonomy" id="343403"/>
    <lineage>
        <taxon>Bacteria</taxon>
        <taxon>Pseudomonadati</taxon>
        <taxon>Bacteroidota</taxon>
        <taxon>Flavobacteriia</taxon>
        <taxon>Flavobacteriales</taxon>
        <taxon>Flavobacteriaceae</taxon>
        <taxon>Costertonia</taxon>
    </lineage>
</organism>
<reference evidence="3 4" key="1">
    <citation type="journal article" date="2006" name="Int. J. Syst. Evol. Microbiol.">
        <title>Costertonia aggregata gen. nov., sp. nov., a mesophilic marine bacterium of the family Flavobacteriaceae, isolated from a mature biofilm.</title>
        <authorList>
            <person name="Kwon K.K."/>
            <person name="Lee Y.K."/>
            <person name="Lee H.K."/>
        </authorList>
    </citation>
    <scope>NUCLEOTIDE SEQUENCE [LARGE SCALE GENOMIC DNA]</scope>
    <source>
        <strain evidence="3 4">KCCM 42265</strain>
    </source>
</reference>
<keyword evidence="4" id="KW-1185">Reference proteome</keyword>
<keyword evidence="2" id="KW-0812">Transmembrane</keyword>
<keyword evidence="2" id="KW-1133">Transmembrane helix</keyword>
<keyword evidence="1" id="KW-0175">Coiled coil</keyword>
<gene>
    <name evidence="3" type="ORF">HYG79_01515</name>
</gene>
<dbReference type="RefSeq" id="WP_179240414.1">
    <property type="nucleotide sequence ID" value="NZ_CP058595.1"/>
</dbReference>
<protein>
    <submittedName>
        <fullName evidence="3">Septum formation initiator family protein</fullName>
    </submittedName>
</protein>